<organism evidence="2 3">
    <name type="scientific">Fasciolopsis buskii</name>
    <dbReference type="NCBI Taxonomy" id="27845"/>
    <lineage>
        <taxon>Eukaryota</taxon>
        <taxon>Metazoa</taxon>
        <taxon>Spiralia</taxon>
        <taxon>Lophotrochozoa</taxon>
        <taxon>Platyhelminthes</taxon>
        <taxon>Trematoda</taxon>
        <taxon>Digenea</taxon>
        <taxon>Plagiorchiida</taxon>
        <taxon>Echinostomata</taxon>
        <taxon>Echinostomatoidea</taxon>
        <taxon>Fasciolidae</taxon>
        <taxon>Fasciolopsis</taxon>
    </lineage>
</organism>
<reference evidence="2" key="1">
    <citation type="submission" date="2019-05" db="EMBL/GenBank/DDBJ databases">
        <title>Annotation for the trematode Fasciolopsis buski.</title>
        <authorList>
            <person name="Choi Y.-J."/>
        </authorList>
    </citation>
    <scope>NUCLEOTIDE SEQUENCE</scope>
    <source>
        <strain evidence="2">HT</strain>
        <tissue evidence="2">Whole worm</tissue>
    </source>
</reference>
<dbReference type="PANTHER" id="PTHR22801:SF63">
    <property type="entry name" value="C-TYPE LECTIN DOMAIN-CONTAINING PROTEIN"/>
    <property type="match status" value="1"/>
</dbReference>
<evidence type="ECO:0000259" key="1">
    <source>
        <dbReference type="PROSITE" id="PS50041"/>
    </source>
</evidence>
<dbReference type="InterPro" id="IPR016187">
    <property type="entry name" value="CTDL_fold"/>
</dbReference>
<name>A0A8E0RRT3_9TREM</name>
<evidence type="ECO:0000313" key="3">
    <source>
        <dbReference type="Proteomes" id="UP000728185"/>
    </source>
</evidence>
<dbReference type="OrthoDB" id="6158097at2759"/>
<dbReference type="Proteomes" id="UP000728185">
    <property type="component" value="Unassembled WGS sequence"/>
</dbReference>
<protein>
    <recommendedName>
        <fullName evidence="1">C-type lectin domain-containing protein</fullName>
    </recommendedName>
</protein>
<proteinExistence type="predicted"/>
<evidence type="ECO:0000313" key="2">
    <source>
        <dbReference type="EMBL" id="KAA0188577.1"/>
    </source>
</evidence>
<gene>
    <name evidence="2" type="ORF">FBUS_00825</name>
</gene>
<keyword evidence="3" id="KW-1185">Reference proteome</keyword>
<accession>A0A8E0RRT3</accession>
<feature type="domain" description="C-type lectin" evidence="1">
    <location>
        <begin position="8"/>
        <end position="95"/>
    </location>
</feature>
<comment type="caution">
    <text evidence="2">The sequence shown here is derived from an EMBL/GenBank/DDBJ whole genome shotgun (WGS) entry which is preliminary data.</text>
</comment>
<dbReference type="InterPro" id="IPR016186">
    <property type="entry name" value="C-type_lectin-like/link_sf"/>
</dbReference>
<sequence length="179" mass="19870">MFPFLRPLVCIFTKESLLRRESPFESEVWFGLHENEFAYAWSDMTPVNFISISADLSKENRHLSEDCFILKRDSNIASPSFLWAAVDCSSRHSAVLCQLSSLSQPQPPSISGDPAGWNVISCPKGYHQFADRCFSVTPQLMSWNDANQFCAKAVLSSGFSGTLATINSNSVQGEVTFSV</sequence>
<dbReference type="InterPro" id="IPR050801">
    <property type="entry name" value="Ca-Dep_Lectins_ImmuneDev"/>
</dbReference>
<dbReference type="Gene3D" id="3.10.100.10">
    <property type="entry name" value="Mannose-Binding Protein A, subunit A"/>
    <property type="match status" value="2"/>
</dbReference>
<dbReference type="PANTHER" id="PTHR22801">
    <property type="entry name" value="LITHOSTATHINE"/>
    <property type="match status" value="1"/>
</dbReference>
<dbReference type="InterPro" id="IPR001304">
    <property type="entry name" value="C-type_lectin-like"/>
</dbReference>
<dbReference type="AlphaFoldDB" id="A0A8E0RRT3"/>
<dbReference type="SUPFAM" id="SSF56436">
    <property type="entry name" value="C-type lectin-like"/>
    <property type="match status" value="2"/>
</dbReference>
<dbReference type="PROSITE" id="PS50041">
    <property type="entry name" value="C_TYPE_LECTIN_2"/>
    <property type="match status" value="1"/>
</dbReference>
<dbReference type="EMBL" id="LUCM01008331">
    <property type="protein sequence ID" value="KAA0188577.1"/>
    <property type="molecule type" value="Genomic_DNA"/>
</dbReference>